<dbReference type="EMBL" id="AP003946">
    <property type="protein sequence ID" value="BAD35599.1"/>
    <property type="molecule type" value="Genomic_DNA"/>
</dbReference>
<evidence type="ECO:0000313" key="2">
    <source>
        <dbReference type="EMBL" id="BAD35599.1"/>
    </source>
</evidence>
<feature type="region of interest" description="Disordered" evidence="1">
    <location>
        <begin position="1"/>
        <end position="73"/>
    </location>
</feature>
<evidence type="ECO:0000256" key="1">
    <source>
        <dbReference type="SAM" id="MobiDB-lite"/>
    </source>
</evidence>
<feature type="compositionally biased region" description="Low complexity" evidence="1">
    <location>
        <begin position="1"/>
        <end position="14"/>
    </location>
</feature>
<dbReference type="AlphaFoldDB" id="Q69SR9"/>
<evidence type="ECO:0000313" key="4">
    <source>
        <dbReference type="Proteomes" id="UP000000763"/>
    </source>
</evidence>
<reference evidence="2" key="1">
    <citation type="submission" date="2001-07" db="EMBL/GenBank/DDBJ databases">
        <title>Oryza sativa nipponbare(GA3) genomic DNA, chromosome 6, BAC clone:OJ1147_D11.</title>
        <authorList>
            <person name="Sasaki T."/>
            <person name="Matsumoto T."/>
            <person name="Yamamoto K."/>
        </authorList>
    </citation>
    <scope>NUCLEOTIDE SEQUENCE</scope>
</reference>
<evidence type="ECO:0000313" key="3">
    <source>
        <dbReference type="EMBL" id="BAD35966.1"/>
    </source>
</evidence>
<name>Q69SR9_ORYSJ</name>
<feature type="compositionally biased region" description="Basic residues" evidence="1">
    <location>
        <begin position="17"/>
        <end position="28"/>
    </location>
</feature>
<reference evidence="3" key="2">
    <citation type="submission" date="2002-03" db="EMBL/GenBank/DDBJ databases">
        <title>Oryza sativa nipponbare(GA3) genomic DNA, chromosome 6, BAC clone:OSJNBa0016O19.</title>
        <authorList>
            <person name="Sasaki T."/>
            <person name="Matsumoto T."/>
            <person name="Yamamoto K."/>
        </authorList>
    </citation>
    <scope>NUCLEOTIDE SEQUENCE</scope>
</reference>
<protein>
    <submittedName>
        <fullName evidence="3">Uncharacterized protein</fullName>
    </submittedName>
</protein>
<dbReference type="EMBL" id="AP004991">
    <property type="protein sequence ID" value="BAD35966.1"/>
    <property type="molecule type" value="Genomic_DNA"/>
</dbReference>
<dbReference type="Proteomes" id="UP000000763">
    <property type="component" value="Chromosome 6"/>
</dbReference>
<gene>
    <name evidence="2" type="ORF">OJ1147_D11.36</name>
    <name evidence="3" type="ORF">OSJNBa0016O19.7</name>
</gene>
<reference evidence="4" key="3">
    <citation type="journal article" date="2005" name="Nature">
        <title>The map-based sequence of the rice genome.</title>
        <authorList>
            <consortium name="International rice genome sequencing project (IRGSP)"/>
            <person name="Matsumoto T."/>
            <person name="Wu J."/>
            <person name="Kanamori H."/>
            <person name="Katayose Y."/>
            <person name="Fujisawa M."/>
            <person name="Namiki N."/>
            <person name="Mizuno H."/>
            <person name="Yamamoto K."/>
            <person name="Antonio B.A."/>
            <person name="Baba T."/>
            <person name="Sakata K."/>
            <person name="Nagamura Y."/>
            <person name="Aoki H."/>
            <person name="Arikawa K."/>
            <person name="Arita K."/>
            <person name="Bito T."/>
            <person name="Chiden Y."/>
            <person name="Fujitsuka N."/>
            <person name="Fukunaka R."/>
            <person name="Hamada M."/>
            <person name="Harada C."/>
            <person name="Hayashi A."/>
            <person name="Hijishita S."/>
            <person name="Honda M."/>
            <person name="Hosokawa S."/>
            <person name="Ichikawa Y."/>
            <person name="Idonuma A."/>
            <person name="Iijima M."/>
            <person name="Ikeda M."/>
            <person name="Ikeno M."/>
            <person name="Ito K."/>
            <person name="Ito S."/>
            <person name="Ito T."/>
            <person name="Ito Y."/>
            <person name="Ito Y."/>
            <person name="Iwabuchi A."/>
            <person name="Kamiya K."/>
            <person name="Karasawa W."/>
            <person name="Kurita K."/>
            <person name="Katagiri S."/>
            <person name="Kikuta A."/>
            <person name="Kobayashi H."/>
            <person name="Kobayashi N."/>
            <person name="Machita K."/>
            <person name="Maehara T."/>
            <person name="Masukawa M."/>
            <person name="Mizubayashi T."/>
            <person name="Mukai Y."/>
            <person name="Nagasaki H."/>
            <person name="Nagata Y."/>
            <person name="Naito S."/>
            <person name="Nakashima M."/>
            <person name="Nakama Y."/>
            <person name="Nakamichi Y."/>
            <person name="Nakamura M."/>
            <person name="Meguro A."/>
            <person name="Negishi M."/>
            <person name="Ohta I."/>
            <person name="Ohta T."/>
            <person name="Okamoto M."/>
            <person name="Ono N."/>
            <person name="Saji S."/>
            <person name="Sakaguchi M."/>
            <person name="Sakai K."/>
            <person name="Shibata M."/>
            <person name="Shimokawa T."/>
            <person name="Song J."/>
            <person name="Takazaki Y."/>
            <person name="Terasawa K."/>
            <person name="Tsugane M."/>
            <person name="Tsuji K."/>
            <person name="Ueda S."/>
            <person name="Waki K."/>
            <person name="Yamagata H."/>
            <person name="Yamamoto M."/>
            <person name="Yamamoto S."/>
            <person name="Yamane H."/>
            <person name="Yoshiki S."/>
            <person name="Yoshihara R."/>
            <person name="Yukawa K."/>
            <person name="Zhong H."/>
            <person name="Yano M."/>
            <person name="Yuan Q."/>
            <person name="Ouyang S."/>
            <person name="Liu J."/>
            <person name="Jones K.M."/>
            <person name="Gansberger K."/>
            <person name="Moffat K."/>
            <person name="Hill J."/>
            <person name="Bera J."/>
            <person name="Fadrosh D."/>
            <person name="Jin S."/>
            <person name="Johri S."/>
            <person name="Kim M."/>
            <person name="Overton L."/>
            <person name="Reardon M."/>
            <person name="Tsitrin T."/>
            <person name="Vuong H."/>
            <person name="Weaver B."/>
            <person name="Ciecko A."/>
            <person name="Tallon L."/>
            <person name="Jackson J."/>
            <person name="Pai G."/>
            <person name="Aken S.V."/>
            <person name="Utterback T."/>
            <person name="Reidmuller S."/>
            <person name="Feldblyum T."/>
            <person name="Hsiao J."/>
            <person name="Zismann V."/>
            <person name="Iobst S."/>
            <person name="de Vazeille A.R."/>
            <person name="Buell C.R."/>
            <person name="Ying K."/>
            <person name="Li Y."/>
            <person name="Lu T."/>
            <person name="Huang Y."/>
            <person name="Zhao Q."/>
            <person name="Feng Q."/>
            <person name="Zhang L."/>
            <person name="Zhu J."/>
            <person name="Weng Q."/>
            <person name="Mu J."/>
            <person name="Lu Y."/>
            <person name="Fan D."/>
            <person name="Liu Y."/>
            <person name="Guan J."/>
            <person name="Zhang Y."/>
            <person name="Yu S."/>
            <person name="Liu X."/>
            <person name="Zhang Y."/>
            <person name="Hong G."/>
            <person name="Han B."/>
            <person name="Choisne N."/>
            <person name="Demange N."/>
            <person name="Orjeda G."/>
            <person name="Samain S."/>
            <person name="Cattolico L."/>
            <person name="Pelletier E."/>
            <person name="Couloux A."/>
            <person name="Segurens B."/>
            <person name="Wincker P."/>
            <person name="D'Hont A."/>
            <person name="Scarpelli C."/>
            <person name="Weissenbach J."/>
            <person name="Salanoubat M."/>
            <person name="Quetier F."/>
            <person name="Yu Y."/>
            <person name="Kim H.R."/>
            <person name="Rambo T."/>
            <person name="Currie J."/>
            <person name="Collura K."/>
            <person name="Luo M."/>
            <person name="Yang T."/>
            <person name="Ammiraju J.S.S."/>
            <person name="Engler F."/>
            <person name="Soderlund C."/>
            <person name="Wing R.A."/>
            <person name="Palmer L.E."/>
            <person name="de la Bastide M."/>
            <person name="Spiegel L."/>
            <person name="Nascimento L."/>
            <person name="Zutavern T."/>
            <person name="O'Shaughnessy A."/>
            <person name="Dike S."/>
            <person name="Dedhia N."/>
            <person name="Preston R."/>
            <person name="Balija V."/>
            <person name="McCombie W.R."/>
            <person name="Chow T."/>
            <person name="Chen H."/>
            <person name="Chung M."/>
            <person name="Chen C."/>
            <person name="Shaw J."/>
            <person name="Wu H."/>
            <person name="Hsiao K."/>
            <person name="Chao Y."/>
            <person name="Chu M."/>
            <person name="Cheng C."/>
            <person name="Hour A."/>
            <person name="Lee P."/>
            <person name="Lin S."/>
            <person name="Lin Y."/>
            <person name="Liou J."/>
            <person name="Liu S."/>
            <person name="Hsing Y."/>
            <person name="Raghuvanshi S."/>
            <person name="Mohanty A."/>
            <person name="Bharti A.K."/>
            <person name="Gaur A."/>
            <person name="Gupta V."/>
            <person name="Kumar D."/>
            <person name="Ravi V."/>
            <person name="Vij S."/>
            <person name="Kapur A."/>
            <person name="Khurana P."/>
            <person name="Khurana P."/>
            <person name="Khurana J.P."/>
            <person name="Tyagi A.K."/>
            <person name="Gaikwad K."/>
            <person name="Singh A."/>
            <person name="Dalal V."/>
            <person name="Srivastava S."/>
            <person name="Dixit A."/>
            <person name="Pal A.K."/>
            <person name="Ghazi I.A."/>
            <person name="Yadav M."/>
            <person name="Pandit A."/>
            <person name="Bhargava A."/>
            <person name="Sureshbabu K."/>
            <person name="Batra K."/>
            <person name="Sharma T.R."/>
            <person name="Mohapatra T."/>
            <person name="Singh N.K."/>
            <person name="Messing J."/>
            <person name="Nelson A.B."/>
            <person name="Fuks G."/>
            <person name="Kavchok S."/>
            <person name="Keizer G."/>
            <person name="Linton E."/>
            <person name="Llaca V."/>
            <person name="Song R."/>
            <person name="Tanyolac B."/>
            <person name="Young S."/>
            <person name="Ho-Il K."/>
            <person name="Hahn J.H."/>
            <person name="Sangsakoo G."/>
            <person name="Vanavichit A."/>
            <person name="de Mattos Luiz.A.T."/>
            <person name="Zimmer P.D."/>
            <person name="Malone G."/>
            <person name="Dellagostin O."/>
            <person name="de Oliveira A.C."/>
            <person name="Bevan M."/>
            <person name="Bancroft I."/>
            <person name="Minx P."/>
            <person name="Cordum H."/>
            <person name="Wilson R."/>
            <person name="Cheng Z."/>
            <person name="Jin W."/>
            <person name="Jiang J."/>
            <person name="Leong S.A."/>
            <person name="Iwama H."/>
            <person name="Gojobori T."/>
            <person name="Itoh T."/>
            <person name="Niimura Y."/>
            <person name="Fujii Y."/>
            <person name="Habara T."/>
            <person name="Sakai H."/>
            <person name="Sato Y."/>
            <person name="Wilson G."/>
            <person name="Kumar K."/>
            <person name="McCouch S."/>
            <person name="Juretic N."/>
            <person name="Hoen D."/>
            <person name="Wright S."/>
            <person name="Bruskiewich R."/>
            <person name="Bureau T."/>
            <person name="Miyao A."/>
            <person name="Hirochika H."/>
            <person name="Nishikawa T."/>
            <person name="Kadowaki K."/>
            <person name="Sugiura M."/>
            <person name="Burr B."/>
            <person name="Sasaki T."/>
        </authorList>
    </citation>
    <scope>NUCLEOTIDE SEQUENCE [LARGE SCALE GENOMIC DNA]</scope>
    <source>
        <strain evidence="4">cv. Nipponbare</strain>
    </source>
</reference>
<sequence>MPPADAAQAAAAGDASRRHRASRLRRGRLPPTPRKPPGTPLATAAPAASAGDDSRHRFPSASRRGRRRRGSAWYPDYGCLHCGKGVLGPSFEAKAMGPIACIVNTLRAASCSTDSKT</sequence>
<feature type="compositionally biased region" description="Pro residues" evidence="1">
    <location>
        <begin position="30"/>
        <end position="39"/>
    </location>
</feature>
<reference evidence="4" key="4">
    <citation type="journal article" date="2008" name="Nucleic Acids Res.">
        <title>The rice annotation project database (RAP-DB): 2008 update.</title>
        <authorList>
            <consortium name="The rice annotation project (RAP)"/>
        </authorList>
    </citation>
    <scope>GENOME REANNOTATION</scope>
    <source>
        <strain evidence="4">cv. Nipponbare</strain>
    </source>
</reference>
<organism evidence="3 4">
    <name type="scientific">Oryza sativa subsp. japonica</name>
    <name type="common">Rice</name>
    <dbReference type="NCBI Taxonomy" id="39947"/>
    <lineage>
        <taxon>Eukaryota</taxon>
        <taxon>Viridiplantae</taxon>
        <taxon>Streptophyta</taxon>
        <taxon>Embryophyta</taxon>
        <taxon>Tracheophyta</taxon>
        <taxon>Spermatophyta</taxon>
        <taxon>Magnoliopsida</taxon>
        <taxon>Liliopsida</taxon>
        <taxon>Poales</taxon>
        <taxon>Poaceae</taxon>
        <taxon>BOP clade</taxon>
        <taxon>Oryzoideae</taxon>
        <taxon>Oryzeae</taxon>
        <taxon>Oryzinae</taxon>
        <taxon>Oryza</taxon>
        <taxon>Oryza sativa</taxon>
    </lineage>
</organism>
<feature type="compositionally biased region" description="Low complexity" evidence="1">
    <location>
        <begin position="40"/>
        <end position="51"/>
    </location>
</feature>
<proteinExistence type="predicted"/>
<accession>Q69SR9</accession>